<keyword evidence="7" id="KW-1185">Reference proteome</keyword>
<name>A0A914KV42_MELIC</name>
<sequence>MQAWIYSTTKIGQRFPGILLTPTATSTLSPADSKTILSKGLAVIDCSWNHLDKTAVHRAEVFFEVFRMFGELFSIIFSSGCPYTDPLKFF</sequence>
<dbReference type="InterPro" id="IPR007177">
    <property type="entry name" value="Tsr3_C"/>
</dbReference>
<evidence type="ECO:0000256" key="1">
    <source>
        <dbReference type="ARBA" id="ARBA00022490"/>
    </source>
</evidence>
<reference evidence="8" key="1">
    <citation type="submission" date="2022-11" db="UniProtKB">
        <authorList>
            <consortium name="WormBaseParasite"/>
        </authorList>
    </citation>
    <scope>IDENTIFICATION</scope>
</reference>
<evidence type="ECO:0000256" key="5">
    <source>
        <dbReference type="ARBA" id="ARBA00022691"/>
    </source>
</evidence>
<evidence type="ECO:0000259" key="6">
    <source>
        <dbReference type="Pfam" id="PF04034"/>
    </source>
</evidence>
<dbReference type="Pfam" id="PF04034">
    <property type="entry name" value="Ribo_biogen_C"/>
    <property type="match status" value="1"/>
</dbReference>
<keyword evidence="4" id="KW-0808">Transferase</keyword>
<evidence type="ECO:0000256" key="2">
    <source>
        <dbReference type="ARBA" id="ARBA00022517"/>
    </source>
</evidence>
<keyword evidence="1" id="KW-0963">Cytoplasm</keyword>
<proteinExistence type="predicted"/>
<protein>
    <submittedName>
        <fullName evidence="8">16S/18S rRNA aminocarboxypropyltransferase Tsr3 C-terminal domain-containing protein</fullName>
    </submittedName>
</protein>
<keyword evidence="2" id="KW-0690">Ribosome biogenesis</keyword>
<organism evidence="7 8">
    <name type="scientific">Meloidogyne incognita</name>
    <name type="common">Southern root-knot nematode worm</name>
    <name type="synonym">Oxyuris incognita</name>
    <dbReference type="NCBI Taxonomy" id="6306"/>
    <lineage>
        <taxon>Eukaryota</taxon>
        <taxon>Metazoa</taxon>
        <taxon>Ecdysozoa</taxon>
        <taxon>Nematoda</taxon>
        <taxon>Chromadorea</taxon>
        <taxon>Rhabditida</taxon>
        <taxon>Tylenchina</taxon>
        <taxon>Tylenchomorpha</taxon>
        <taxon>Tylenchoidea</taxon>
        <taxon>Meloidogynidae</taxon>
        <taxon>Meloidogyninae</taxon>
        <taxon>Meloidogyne</taxon>
        <taxon>Meloidogyne incognita group</taxon>
    </lineage>
</organism>
<keyword evidence="3" id="KW-0698">rRNA processing</keyword>
<evidence type="ECO:0000256" key="3">
    <source>
        <dbReference type="ARBA" id="ARBA00022552"/>
    </source>
</evidence>
<dbReference type="GO" id="GO:0106388">
    <property type="term" value="F:rRNA small subunit aminocarboxypropyltransferase activity"/>
    <property type="evidence" value="ECO:0007669"/>
    <property type="project" value="InterPro"/>
</dbReference>
<dbReference type="PANTHER" id="PTHR20426">
    <property type="entry name" value="RIBOSOME BIOGENESIS PROTEIN TSR3 HOMOLOG"/>
    <property type="match status" value="1"/>
</dbReference>
<dbReference type="AlphaFoldDB" id="A0A914KV42"/>
<accession>A0A914KV42</accession>
<evidence type="ECO:0000256" key="4">
    <source>
        <dbReference type="ARBA" id="ARBA00022679"/>
    </source>
</evidence>
<dbReference type="InterPro" id="IPR022968">
    <property type="entry name" value="Tsr3-like"/>
</dbReference>
<dbReference type="Proteomes" id="UP000887563">
    <property type="component" value="Unplaced"/>
</dbReference>
<dbReference type="WBParaSite" id="Minc3s00126g05396">
    <property type="protein sequence ID" value="Minc3s00126g05396"/>
    <property type="gene ID" value="Minc3s00126g05396"/>
</dbReference>
<evidence type="ECO:0000313" key="8">
    <source>
        <dbReference type="WBParaSite" id="Minc3s00126g05396"/>
    </source>
</evidence>
<keyword evidence="5" id="KW-0949">S-adenosyl-L-methionine</keyword>
<evidence type="ECO:0000313" key="7">
    <source>
        <dbReference type="Proteomes" id="UP000887563"/>
    </source>
</evidence>
<dbReference type="PANTHER" id="PTHR20426:SF0">
    <property type="entry name" value="18S RRNA AMINOCARBOXYPROPYLTRANSFERASE"/>
    <property type="match status" value="1"/>
</dbReference>
<feature type="domain" description="16S/18S rRNA aminocarboxypropyltransferase Tsr3 C-terminal" evidence="6">
    <location>
        <begin position="18"/>
        <end position="59"/>
    </location>
</feature>
<dbReference type="GO" id="GO:0030490">
    <property type="term" value="P:maturation of SSU-rRNA"/>
    <property type="evidence" value="ECO:0007669"/>
    <property type="project" value="TreeGrafter"/>
</dbReference>